<proteinExistence type="predicted"/>
<keyword evidence="1" id="KW-1133">Transmembrane helix</keyword>
<organism evidence="2 3">
    <name type="scientific">Micromonospora tulbaghiae</name>
    <dbReference type="NCBI Taxonomy" id="479978"/>
    <lineage>
        <taxon>Bacteria</taxon>
        <taxon>Bacillati</taxon>
        <taxon>Actinomycetota</taxon>
        <taxon>Actinomycetes</taxon>
        <taxon>Micromonosporales</taxon>
        <taxon>Micromonosporaceae</taxon>
        <taxon>Micromonospora</taxon>
    </lineage>
</organism>
<comment type="caution">
    <text evidence="2">The sequence shown here is derived from an EMBL/GenBank/DDBJ whole genome shotgun (WGS) entry which is preliminary data.</text>
</comment>
<gene>
    <name evidence="2" type="ORF">J5U46_21345</name>
</gene>
<evidence type="ECO:0000313" key="2">
    <source>
        <dbReference type="EMBL" id="MBO4142698.1"/>
    </source>
</evidence>
<reference evidence="2" key="1">
    <citation type="submission" date="2021-03" db="EMBL/GenBank/DDBJ databases">
        <title>X isolated from Micromonospora tulbaghiae.</title>
        <authorList>
            <person name="Stennett H.L."/>
        </authorList>
    </citation>
    <scope>NUCLEOTIDE SEQUENCE</scope>
    <source>
        <strain evidence="2">28M1-20</strain>
    </source>
</reference>
<sequence>MKILRRYWGLLALLALIAVWWSGNAGPELLYFLSTGVVVWSLLQAPAWCGAGTRKRGAFCRNNSYGLLLGCHIREHRWQKFKLLFWNRRWAEFSRGTWATPAARLATVTGLIGTVSAIATGIKDFALS</sequence>
<accession>A0AAW4JLG3</accession>
<name>A0AAW4JLG3_9ACTN</name>
<dbReference type="Proteomes" id="UP000669887">
    <property type="component" value="Unassembled WGS sequence"/>
</dbReference>
<feature type="transmembrane region" description="Helical" evidence="1">
    <location>
        <begin position="7"/>
        <end position="23"/>
    </location>
</feature>
<dbReference type="AlphaFoldDB" id="A0AAW4JLG3"/>
<feature type="transmembrane region" description="Helical" evidence="1">
    <location>
        <begin position="29"/>
        <end position="51"/>
    </location>
</feature>
<keyword evidence="1" id="KW-0472">Membrane</keyword>
<evidence type="ECO:0000313" key="3">
    <source>
        <dbReference type="Proteomes" id="UP000669887"/>
    </source>
</evidence>
<dbReference type="EMBL" id="JAGFVQ010000048">
    <property type="protein sequence ID" value="MBO4142698.1"/>
    <property type="molecule type" value="Genomic_DNA"/>
</dbReference>
<evidence type="ECO:0000256" key="1">
    <source>
        <dbReference type="SAM" id="Phobius"/>
    </source>
</evidence>
<protein>
    <submittedName>
        <fullName evidence="2">Uncharacterized protein</fullName>
    </submittedName>
</protein>
<keyword evidence="1" id="KW-0812">Transmembrane</keyword>
<dbReference type="RefSeq" id="WP_208577835.1">
    <property type="nucleotide sequence ID" value="NZ_JAGFVQ010000048.1"/>
</dbReference>